<evidence type="ECO:0000256" key="1">
    <source>
        <dbReference type="SAM" id="MobiDB-lite"/>
    </source>
</evidence>
<feature type="region of interest" description="Disordered" evidence="1">
    <location>
        <begin position="89"/>
        <end position="108"/>
    </location>
</feature>
<organism evidence="2 3">
    <name type="scientific">Mycena chlorophos</name>
    <name type="common">Agaric fungus</name>
    <name type="synonym">Agaricus chlorophos</name>
    <dbReference type="NCBI Taxonomy" id="658473"/>
    <lineage>
        <taxon>Eukaryota</taxon>
        <taxon>Fungi</taxon>
        <taxon>Dikarya</taxon>
        <taxon>Basidiomycota</taxon>
        <taxon>Agaricomycotina</taxon>
        <taxon>Agaricomycetes</taxon>
        <taxon>Agaricomycetidae</taxon>
        <taxon>Agaricales</taxon>
        <taxon>Marasmiineae</taxon>
        <taxon>Mycenaceae</taxon>
        <taxon>Mycena</taxon>
    </lineage>
</organism>
<feature type="region of interest" description="Disordered" evidence="1">
    <location>
        <begin position="1"/>
        <end position="55"/>
    </location>
</feature>
<proteinExistence type="predicted"/>
<evidence type="ECO:0000313" key="2">
    <source>
        <dbReference type="EMBL" id="GAT54673.1"/>
    </source>
</evidence>
<evidence type="ECO:0000313" key="3">
    <source>
        <dbReference type="Proteomes" id="UP000815677"/>
    </source>
</evidence>
<dbReference type="Proteomes" id="UP000815677">
    <property type="component" value="Unassembled WGS sequence"/>
</dbReference>
<dbReference type="EMBL" id="DF848742">
    <property type="protein sequence ID" value="GAT54673.1"/>
    <property type="molecule type" value="Genomic_DNA"/>
</dbReference>
<gene>
    <name evidence="2" type="ORF">MCHLO_11509</name>
</gene>
<protein>
    <submittedName>
        <fullName evidence="2">Uncharacterized protein</fullName>
    </submittedName>
</protein>
<sequence>MAPPSTNQSRPRPLPRVPALSLLSPGSGATAPLAPRRRVSGGSLSAPAAGRPKAPTFFVVNRNENDSPLSPTTPAPFHARLPLVVPRPLSPKALGKQPERGGNINDPNFPDLSRLSLVMHTIPPTPRSPALFLHSPTIMTSLSPGPMESPGFRARFSPARAKRNGRHAFGGSVASIPGDVLVQLRSLGEARTPDTPNMQDSRSGQDHDREAESESSSESDEEDLEAELGYASDSELSMDSGGAKLRTSLRWVKDLDADDRWLAESYSDVLRAL</sequence>
<feature type="region of interest" description="Disordered" evidence="1">
    <location>
        <begin position="189"/>
        <end position="240"/>
    </location>
</feature>
<name>A0ABQ0LU87_MYCCL</name>
<accession>A0ABQ0LU87</accession>
<feature type="compositionally biased region" description="Basic and acidic residues" evidence="1">
    <location>
        <begin position="203"/>
        <end position="212"/>
    </location>
</feature>
<feature type="compositionally biased region" description="Polar residues" evidence="1">
    <location>
        <begin position="1"/>
        <end position="10"/>
    </location>
</feature>
<reference evidence="2" key="1">
    <citation type="submission" date="2014-09" db="EMBL/GenBank/DDBJ databases">
        <title>Genome sequence of the luminous mushroom Mycena chlorophos for searching fungal bioluminescence genes.</title>
        <authorList>
            <person name="Tanaka Y."/>
            <person name="Kasuga D."/>
            <person name="Oba Y."/>
            <person name="Hase S."/>
            <person name="Sato K."/>
            <person name="Oba Y."/>
            <person name="Sakakibara Y."/>
        </authorList>
    </citation>
    <scope>NUCLEOTIDE SEQUENCE</scope>
</reference>
<feature type="compositionally biased region" description="Acidic residues" evidence="1">
    <location>
        <begin position="213"/>
        <end position="226"/>
    </location>
</feature>
<keyword evidence="3" id="KW-1185">Reference proteome</keyword>